<proteinExistence type="predicted"/>
<dbReference type="Pfam" id="PF00412">
    <property type="entry name" value="LIM"/>
    <property type="match status" value="1"/>
</dbReference>
<dbReference type="GO" id="GO:0046872">
    <property type="term" value="F:metal ion binding"/>
    <property type="evidence" value="ECO:0007669"/>
    <property type="project" value="UniProtKB-KW"/>
</dbReference>
<dbReference type="PROSITE" id="PS00478">
    <property type="entry name" value="LIM_DOMAIN_1"/>
    <property type="match status" value="1"/>
</dbReference>
<comment type="subcellular location">
    <subcellularLocation>
        <location evidence="1">Cytoplasm</location>
        <location evidence="1">Cytoskeleton</location>
    </subcellularLocation>
</comment>
<evidence type="ECO:0000256" key="1">
    <source>
        <dbReference type="ARBA" id="ARBA00004245"/>
    </source>
</evidence>
<dbReference type="SUPFAM" id="SSF57716">
    <property type="entry name" value="Glucocorticoid receptor-like (DNA-binding domain)"/>
    <property type="match status" value="1"/>
</dbReference>
<dbReference type="PROSITE" id="PS50023">
    <property type="entry name" value="LIM_DOMAIN_2"/>
    <property type="match status" value="1"/>
</dbReference>
<dbReference type="GO" id="GO:0051017">
    <property type="term" value="P:actin filament bundle assembly"/>
    <property type="evidence" value="ECO:0007669"/>
    <property type="project" value="UniProtKB-ARBA"/>
</dbReference>
<dbReference type="Gene3D" id="2.10.110.10">
    <property type="entry name" value="Cysteine Rich Protein"/>
    <property type="match status" value="1"/>
</dbReference>
<keyword evidence="7" id="KW-0206">Cytoskeleton</keyword>
<feature type="domain" description="LIM zinc-binding" evidence="9">
    <location>
        <begin position="76"/>
        <end position="129"/>
    </location>
</feature>
<dbReference type="HOGENOM" id="CLU_1951801_0_0_1"/>
<keyword evidence="4 8" id="KW-0862">Zinc</keyword>
<evidence type="ECO:0000313" key="10">
    <source>
        <dbReference type="EnsemblPlants" id="Bo9g034020.1"/>
    </source>
</evidence>
<dbReference type="GO" id="GO:0051015">
    <property type="term" value="F:actin filament binding"/>
    <property type="evidence" value="ECO:0007669"/>
    <property type="project" value="UniProtKB-ARBA"/>
</dbReference>
<organism evidence="10 11">
    <name type="scientific">Brassica oleracea var. oleracea</name>
    <dbReference type="NCBI Taxonomy" id="109376"/>
    <lineage>
        <taxon>Eukaryota</taxon>
        <taxon>Viridiplantae</taxon>
        <taxon>Streptophyta</taxon>
        <taxon>Embryophyta</taxon>
        <taxon>Tracheophyta</taxon>
        <taxon>Spermatophyta</taxon>
        <taxon>Magnoliopsida</taxon>
        <taxon>eudicotyledons</taxon>
        <taxon>Gunneridae</taxon>
        <taxon>Pentapetalae</taxon>
        <taxon>rosids</taxon>
        <taxon>malvids</taxon>
        <taxon>Brassicales</taxon>
        <taxon>Brassicaceae</taxon>
        <taxon>Brassiceae</taxon>
        <taxon>Brassica</taxon>
    </lineage>
</organism>
<dbReference type="PANTHER" id="PTHR24206">
    <property type="entry name" value="OS06G0237300 PROTEIN"/>
    <property type="match status" value="1"/>
</dbReference>
<dbReference type="Proteomes" id="UP000032141">
    <property type="component" value="Chromosome C9"/>
</dbReference>
<keyword evidence="3 8" id="KW-0479">Metal-binding</keyword>
<evidence type="ECO:0000313" key="11">
    <source>
        <dbReference type="Proteomes" id="UP000032141"/>
    </source>
</evidence>
<dbReference type="SMART" id="SM00132">
    <property type="entry name" value="LIM"/>
    <property type="match status" value="1"/>
</dbReference>
<dbReference type="InterPro" id="IPR001781">
    <property type="entry name" value="Znf_LIM"/>
</dbReference>
<dbReference type="GO" id="GO:0005856">
    <property type="term" value="C:cytoskeleton"/>
    <property type="evidence" value="ECO:0007669"/>
    <property type="project" value="UniProtKB-SubCell"/>
</dbReference>
<evidence type="ECO:0000256" key="2">
    <source>
        <dbReference type="ARBA" id="ARBA00011385"/>
    </source>
</evidence>
<keyword evidence="11" id="KW-1185">Reference proteome</keyword>
<keyword evidence="5 8" id="KW-0440">LIM domain</keyword>
<evidence type="ECO:0000256" key="4">
    <source>
        <dbReference type="ARBA" id="ARBA00022833"/>
    </source>
</evidence>
<name>A0A0D3E4F9_BRAOL</name>
<evidence type="ECO:0000259" key="9">
    <source>
        <dbReference type="PROSITE" id="PS50023"/>
    </source>
</evidence>
<evidence type="ECO:0000256" key="7">
    <source>
        <dbReference type="ARBA" id="ARBA00023212"/>
    </source>
</evidence>
<reference evidence="10" key="2">
    <citation type="submission" date="2015-03" db="UniProtKB">
        <authorList>
            <consortium name="EnsemblPlants"/>
        </authorList>
    </citation>
    <scope>IDENTIFICATION</scope>
</reference>
<evidence type="ECO:0000256" key="5">
    <source>
        <dbReference type="ARBA" id="ARBA00023038"/>
    </source>
</evidence>
<dbReference type="AlphaFoldDB" id="A0A0D3E4F9"/>
<reference evidence="10 11" key="1">
    <citation type="journal article" date="2014" name="Genome Biol.">
        <title>Transcriptome and methylome profiling reveals relics of genome dominance in the mesopolyploid Brassica oleracea.</title>
        <authorList>
            <person name="Parkin I.A."/>
            <person name="Koh C."/>
            <person name="Tang H."/>
            <person name="Robinson S.J."/>
            <person name="Kagale S."/>
            <person name="Clarke W.E."/>
            <person name="Town C.D."/>
            <person name="Nixon J."/>
            <person name="Krishnakumar V."/>
            <person name="Bidwell S.L."/>
            <person name="Denoeud F."/>
            <person name="Belcram H."/>
            <person name="Links M.G."/>
            <person name="Just J."/>
            <person name="Clarke C."/>
            <person name="Bender T."/>
            <person name="Huebert T."/>
            <person name="Mason A.S."/>
            <person name="Pires J.C."/>
            <person name="Barker G."/>
            <person name="Moore J."/>
            <person name="Walley P.G."/>
            <person name="Manoli S."/>
            <person name="Batley J."/>
            <person name="Edwards D."/>
            <person name="Nelson M.N."/>
            <person name="Wang X."/>
            <person name="Paterson A.H."/>
            <person name="King G."/>
            <person name="Bancroft I."/>
            <person name="Chalhoub B."/>
            <person name="Sharpe A.G."/>
        </authorList>
    </citation>
    <scope>NUCLEOTIDE SEQUENCE</scope>
    <source>
        <strain evidence="10 11">cv. TO1000</strain>
    </source>
</reference>
<evidence type="ECO:0000256" key="6">
    <source>
        <dbReference type="ARBA" id="ARBA00023203"/>
    </source>
</evidence>
<keyword evidence="6" id="KW-0009">Actin-binding</keyword>
<comment type="subunit">
    <text evidence="2">Interacts with F-actin.</text>
</comment>
<dbReference type="EnsemblPlants" id="Bo9g034020.1">
    <property type="protein sequence ID" value="Bo9g034020.1"/>
    <property type="gene ID" value="Bo9g034020"/>
</dbReference>
<protein>
    <recommendedName>
        <fullName evidence="9">LIM zinc-binding domain-containing protein</fullName>
    </recommendedName>
</protein>
<dbReference type="eggNOG" id="KOG1700">
    <property type="taxonomic scope" value="Eukaryota"/>
</dbReference>
<accession>A0A0D3E4F9</accession>
<dbReference type="Gramene" id="Bo9g034020.1">
    <property type="protein sequence ID" value="Bo9g034020.1"/>
    <property type="gene ID" value="Bo9g034020"/>
</dbReference>
<evidence type="ECO:0000256" key="3">
    <source>
        <dbReference type="ARBA" id="ARBA00022723"/>
    </source>
</evidence>
<keyword evidence="7" id="KW-0963">Cytoplasm</keyword>
<evidence type="ECO:0000256" key="8">
    <source>
        <dbReference type="PROSITE-ProRule" id="PRU00125"/>
    </source>
</evidence>
<sequence length="129" mass="14987">MQRMARTMSYFGFVVLRDLKWKALGKLLLNNIIKSVKKVIMKMMLSIVNVDKLRMLDGLMGELESQKTMSFTGTQQKCRACEKTVYPMELLSADGVPFHKSCFKCFHCKSTLQVSFFILFSPLFVYEYE</sequence>